<dbReference type="Proteomes" id="UP001519291">
    <property type="component" value="Unassembled WGS sequence"/>
</dbReference>
<comment type="caution">
    <text evidence="1">The sequence shown here is derived from an EMBL/GenBank/DDBJ whole genome shotgun (WGS) entry which is preliminary data.</text>
</comment>
<protein>
    <submittedName>
        <fullName evidence="1">Uncharacterized protein</fullName>
    </submittedName>
</protein>
<keyword evidence="2" id="KW-1185">Reference proteome</keyword>
<organism evidence="1 2">
    <name type="scientific">Streptomyces syringium</name>
    <dbReference type="NCBI Taxonomy" id="76729"/>
    <lineage>
        <taxon>Bacteria</taxon>
        <taxon>Bacillati</taxon>
        <taxon>Actinomycetota</taxon>
        <taxon>Actinomycetes</taxon>
        <taxon>Kitasatosporales</taxon>
        <taxon>Streptomycetaceae</taxon>
        <taxon>Streptomyces</taxon>
    </lineage>
</organism>
<sequence>MSGEAVATASAKADRQCEGCRDIKRKRARALAAGDVQEAAALTAAMGVHLRVTHESP</sequence>
<dbReference type="EMBL" id="JAGIOH010000001">
    <property type="protein sequence ID" value="MBP2404922.1"/>
    <property type="molecule type" value="Genomic_DNA"/>
</dbReference>
<accession>A0ABS4Y920</accession>
<dbReference type="RefSeq" id="WP_209516570.1">
    <property type="nucleotide sequence ID" value="NZ_JAGIOH010000001.1"/>
</dbReference>
<dbReference type="GeneID" id="91571257"/>
<evidence type="ECO:0000313" key="2">
    <source>
        <dbReference type="Proteomes" id="UP001519291"/>
    </source>
</evidence>
<name>A0ABS4Y920_9ACTN</name>
<proteinExistence type="predicted"/>
<reference evidence="1 2" key="1">
    <citation type="submission" date="2021-03" db="EMBL/GenBank/DDBJ databases">
        <title>Sequencing the genomes of 1000 actinobacteria strains.</title>
        <authorList>
            <person name="Klenk H.-P."/>
        </authorList>
    </citation>
    <scope>NUCLEOTIDE SEQUENCE [LARGE SCALE GENOMIC DNA]</scope>
    <source>
        <strain evidence="1 2">DSM 41480</strain>
    </source>
</reference>
<evidence type="ECO:0000313" key="1">
    <source>
        <dbReference type="EMBL" id="MBP2404922.1"/>
    </source>
</evidence>
<gene>
    <name evidence="1" type="ORF">JO379_004391</name>
</gene>